<keyword evidence="2" id="KW-1185">Reference proteome</keyword>
<dbReference type="OrthoDB" id="7659889at2759"/>
<reference evidence="1" key="2">
    <citation type="submission" date="2022-10" db="EMBL/GenBank/DDBJ databases">
        <authorList>
            <consortium name="ENA_rothamsted_submissions"/>
            <consortium name="culmorum"/>
            <person name="King R."/>
        </authorList>
    </citation>
    <scope>NUCLEOTIDE SEQUENCE</scope>
</reference>
<sequence length="170" mass="19563">MEFKKRTIYLKIRRSDMSAENHPVTKKTFEIAPHTDASVIKNELQRICNIGNDRVMKIRNKDGDLVPISFLADPSISETHFLIDVAMVSYVDKKNANLLQDAYVDAVQQKINSLESRIAQSELLLPQLEWRRQAYMEDTVNGLLNKVAFLNRRFDELLPQITAKDPETMA</sequence>
<dbReference type="AlphaFoldDB" id="A0A9P0DVH3"/>
<dbReference type="EMBL" id="OU896712">
    <property type="protein sequence ID" value="CAH1173726.1"/>
    <property type="molecule type" value="Genomic_DNA"/>
</dbReference>
<gene>
    <name evidence="1" type="ORF">PHAECO_LOCUS10074</name>
</gene>
<name>A0A9P0DVH3_PHACE</name>
<evidence type="ECO:0000313" key="1">
    <source>
        <dbReference type="EMBL" id="CAH1173726.1"/>
    </source>
</evidence>
<organism evidence="1 2">
    <name type="scientific">Phaedon cochleariae</name>
    <name type="common">Mustard beetle</name>
    <dbReference type="NCBI Taxonomy" id="80249"/>
    <lineage>
        <taxon>Eukaryota</taxon>
        <taxon>Metazoa</taxon>
        <taxon>Ecdysozoa</taxon>
        <taxon>Arthropoda</taxon>
        <taxon>Hexapoda</taxon>
        <taxon>Insecta</taxon>
        <taxon>Pterygota</taxon>
        <taxon>Neoptera</taxon>
        <taxon>Endopterygota</taxon>
        <taxon>Coleoptera</taxon>
        <taxon>Polyphaga</taxon>
        <taxon>Cucujiformia</taxon>
        <taxon>Chrysomeloidea</taxon>
        <taxon>Chrysomelidae</taxon>
        <taxon>Chrysomelinae</taxon>
        <taxon>Chrysomelini</taxon>
        <taxon>Phaedon</taxon>
    </lineage>
</organism>
<protein>
    <submittedName>
        <fullName evidence="1">Uncharacterized protein</fullName>
    </submittedName>
</protein>
<accession>A0A9P0DVH3</accession>
<proteinExistence type="predicted"/>
<evidence type="ECO:0000313" key="2">
    <source>
        <dbReference type="Proteomes" id="UP001153737"/>
    </source>
</evidence>
<reference evidence="1" key="1">
    <citation type="submission" date="2022-01" db="EMBL/GenBank/DDBJ databases">
        <authorList>
            <person name="King R."/>
        </authorList>
    </citation>
    <scope>NUCLEOTIDE SEQUENCE</scope>
</reference>
<dbReference type="Proteomes" id="UP001153737">
    <property type="component" value="Chromosome 6"/>
</dbReference>